<feature type="region of interest" description="Disordered" evidence="5">
    <location>
        <begin position="822"/>
        <end position="904"/>
    </location>
</feature>
<feature type="compositionally biased region" description="Basic and acidic residues" evidence="5">
    <location>
        <begin position="856"/>
        <end position="883"/>
    </location>
</feature>
<gene>
    <name evidence="8" type="ORF">FEM48_Zijuj09G0014100</name>
</gene>
<evidence type="ECO:0000256" key="2">
    <source>
        <dbReference type="ARBA" id="ARBA00022771"/>
    </source>
</evidence>
<evidence type="ECO:0008006" key="10">
    <source>
        <dbReference type="Google" id="ProtNLM"/>
    </source>
</evidence>
<evidence type="ECO:0000259" key="6">
    <source>
        <dbReference type="PROSITE" id="PS50016"/>
    </source>
</evidence>
<accession>A0A978UQ35</accession>
<reference evidence="8" key="1">
    <citation type="journal article" date="2021" name="Front. Plant Sci.">
        <title>Chromosome-Scale Genome Assembly for Chinese Sour Jujube and Insights Into Its Genome Evolution and Domestication Signature.</title>
        <authorList>
            <person name="Shen L.-Y."/>
            <person name="Luo H."/>
            <person name="Wang X.-L."/>
            <person name="Wang X.-M."/>
            <person name="Qiu X.-J."/>
            <person name="Liu H."/>
            <person name="Zhou S.-S."/>
            <person name="Jia K.-H."/>
            <person name="Nie S."/>
            <person name="Bao Y.-T."/>
            <person name="Zhang R.-G."/>
            <person name="Yun Q.-Z."/>
            <person name="Chai Y.-H."/>
            <person name="Lu J.-Y."/>
            <person name="Li Y."/>
            <person name="Zhao S.-W."/>
            <person name="Mao J.-F."/>
            <person name="Jia S.-G."/>
            <person name="Mao Y.-M."/>
        </authorList>
    </citation>
    <scope>NUCLEOTIDE SEQUENCE</scope>
    <source>
        <strain evidence="8">AT0</strain>
        <tissue evidence="8">Leaf</tissue>
    </source>
</reference>
<dbReference type="Pfam" id="PF00628">
    <property type="entry name" value="PHD"/>
    <property type="match status" value="1"/>
</dbReference>
<dbReference type="GO" id="GO:0008270">
    <property type="term" value="F:zinc ion binding"/>
    <property type="evidence" value="ECO:0007669"/>
    <property type="project" value="UniProtKB-KW"/>
</dbReference>
<feature type="compositionally biased region" description="Basic residues" evidence="5">
    <location>
        <begin position="1218"/>
        <end position="1235"/>
    </location>
</feature>
<dbReference type="SUPFAM" id="SSF57903">
    <property type="entry name" value="FYVE/PHD zinc finger"/>
    <property type="match status" value="1"/>
</dbReference>
<feature type="region of interest" description="Disordered" evidence="5">
    <location>
        <begin position="1214"/>
        <end position="1235"/>
    </location>
</feature>
<dbReference type="CDD" id="cd17730">
    <property type="entry name" value="BRCT_PAXIP1_rpt4"/>
    <property type="match status" value="1"/>
</dbReference>
<protein>
    <recommendedName>
        <fullName evidence="10">BRCT domain-containing protein At4g02110</fullName>
    </recommendedName>
</protein>
<feature type="domain" description="BRCT" evidence="7">
    <location>
        <begin position="919"/>
        <end position="1001"/>
    </location>
</feature>
<dbReference type="InterPro" id="IPR001357">
    <property type="entry name" value="BRCT_dom"/>
</dbReference>
<proteinExistence type="predicted"/>
<feature type="compositionally biased region" description="Basic and acidic residues" evidence="5">
    <location>
        <begin position="761"/>
        <end position="771"/>
    </location>
</feature>
<dbReference type="InterPro" id="IPR001965">
    <property type="entry name" value="Znf_PHD"/>
</dbReference>
<evidence type="ECO:0000256" key="5">
    <source>
        <dbReference type="SAM" id="MobiDB-lite"/>
    </source>
</evidence>
<evidence type="ECO:0000313" key="8">
    <source>
        <dbReference type="EMBL" id="KAH7516985.1"/>
    </source>
</evidence>
<dbReference type="SMART" id="SM00249">
    <property type="entry name" value="PHD"/>
    <property type="match status" value="1"/>
</dbReference>
<dbReference type="SMR" id="A0A978UQ35"/>
<dbReference type="CDD" id="cd17738">
    <property type="entry name" value="BRCT_TopBP1_rpt7"/>
    <property type="match status" value="1"/>
</dbReference>
<feature type="domain" description="PHD-type" evidence="6">
    <location>
        <begin position="1161"/>
        <end position="1217"/>
    </location>
</feature>
<dbReference type="InterPro" id="IPR036420">
    <property type="entry name" value="BRCT_dom_sf"/>
</dbReference>
<dbReference type="InterPro" id="IPR019787">
    <property type="entry name" value="Znf_PHD-finger"/>
</dbReference>
<dbReference type="Gene3D" id="3.40.50.10190">
    <property type="entry name" value="BRCT domain"/>
    <property type="match status" value="4"/>
</dbReference>
<dbReference type="Pfam" id="PF00533">
    <property type="entry name" value="BRCT"/>
    <property type="match status" value="1"/>
</dbReference>
<dbReference type="Proteomes" id="UP000813462">
    <property type="component" value="Unassembled WGS sequence"/>
</dbReference>
<dbReference type="CDD" id="cd17711">
    <property type="entry name" value="BRCT_PAXIP1_rpt3"/>
    <property type="match status" value="1"/>
</dbReference>
<dbReference type="PANTHER" id="PTHR47181">
    <property type="entry name" value="BRCA1 C TERMINUS DOMAIN CONTAINING PROTEIN, EXPRESSED"/>
    <property type="match status" value="1"/>
</dbReference>
<feature type="compositionally biased region" description="Basic and acidic residues" evidence="5">
    <location>
        <begin position="823"/>
        <end position="841"/>
    </location>
</feature>
<dbReference type="EMBL" id="JAEACU010000009">
    <property type="protein sequence ID" value="KAH7516985.1"/>
    <property type="molecule type" value="Genomic_DNA"/>
</dbReference>
<dbReference type="InterPro" id="IPR011011">
    <property type="entry name" value="Znf_FYVE_PHD"/>
</dbReference>
<evidence type="ECO:0000256" key="4">
    <source>
        <dbReference type="PROSITE-ProRule" id="PRU00146"/>
    </source>
</evidence>
<feature type="region of interest" description="Disordered" evidence="5">
    <location>
        <begin position="520"/>
        <end position="539"/>
    </location>
</feature>
<name>A0A978UQ35_ZIZJJ</name>
<evidence type="ECO:0000313" key="9">
    <source>
        <dbReference type="Proteomes" id="UP000813462"/>
    </source>
</evidence>
<dbReference type="SMART" id="SM00292">
    <property type="entry name" value="BRCT"/>
    <property type="match status" value="4"/>
</dbReference>
<keyword evidence="2 4" id="KW-0863">Zinc-finger</keyword>
<evidence type="ECO:0000256" key="3">
    <source>
        <dbReference type="ARBA" id="ARBA00022833"/>
    </source>
</evidence>
<dbReference type="OrthoDB" id="1935339at2759"/>
<dbReference type="PROSITE" id="PS50016">
    <property type="entry name" value="ZF_PHD_2"/>
    <property type="match status" value="1"/>
</dbReference>
<organism evidence="8 9">
    <name type="scientific">Ziziphus jujuba var. spinosa</name>
    <dbReference type="NCBI Taxonomy" id="714518"/>
    <lineage>
        <taxon>Eukaryota</taxon>
        <taxon>Viridiplantae</taxon>
        <taxon>Streptophyta</taxon>
        <taxon>Embryophyta</taxon>
        <taxon>Tracheophyta</taxon>
        <taxon>Spermatophyta</taxon>
        <taxon>Magnoliopsida</taxon>
        <taxon>eudicotyledons</taxon>
        <taxon>Gunneridae</taxon>
        <taxon>Pentapetalae</taxon>
        <taxon>rosids</taxon>
        <taxon>fabids</taxon>
        <taxon>Rosales</taxon>
        <taxon>Rhamnaceae</taxon>
        <taxon>Paliureae</taxon>
        <taxon>Ziziphus</taxon>
    </lineage>
</organism>
<dbReference type="SUPFAM" id="SSF52113">
    <property type="entry name" value="BRCT domain"/>
    <property type="match status" value="3"/>
</dbReference>
<evidence type="ECO:0000259" key="7">
    <source>
        <dbReference type="PROSITE" id="PS50172"/>
    </source>
</evidence>
<dbReference type="PANTHER" id="PTHR47181:SF2">
    <property type="entry name" value="BRCA1 C TERMINUS DOMAIN CONTAINING PROTEIN, EXPRESSED"/>
    <property type="match status" value="1"/>
</dbReference>
<comment type="caution">
    <text evidence="8">The sequence shown here is derived from an EMBL/GenBank/DDBJ whole genome shotgun (WGS) entry which is preliminary data.</text>
</comment>
<dbReference type="AlphaFoldDB" id="A0A978UQ35"/>
<dbReference type="InterPro" id="IPR044254">
    <property type="entry name" value="At4g02110-like"/>
</dbReference>
<dbReference type="Gene3D" id="3.30.40.10">
    <property type="entry name" value="Zinc/RING finger domain, C3HC4 (zinc finger)"/>
    <property type="match status" value="1"/>
</dbReference>
<sequence>MMETSPPLRTFHGVRFVLFGFDPINEEKVRYKLVDCDGVDAGQYSQNCTHLIVDKIVYDDPICVAARKDGKTVVTGLWVDHSYDIGMPVDATSVLYRPLKDLNGIPGAKNLIICLTGYQRQDRDDIMTMVALMGAQFSKPLVANKVTHLICYKFEGEKYELAKKLTKIKLVNHRWLEDCLRVWEILPEANYNKSGYELEMMEAEAKDSEDEAEDTSMKQSGLEYMQKSPCIVRTSVLEADKLPKLEGLASNVKPVPTVPNVPLNDDNAKDKLSVPVLENIFDQASNINNVNIPKTLSCQDAGGVEVAMSGELPDLHYRTPDGKNVRNDLTCNFGKAERSPPHSDGKFSAKSYSRNMPRRLEEMLTNGSGFSKVPLVGNKVSDELCSSSFTMEEAKDRTGFNCVEAPQKEISTDHGEESCGILPQKRMMDASYSSSKTHKISYEAKSWLTSPSASDRTLGVQQTSFADNLRGTINSHFQLSNSRRSPDAAANLIIAESSSAGGEIKKASSFAKLSSCDLPLSKSMSSKSEKDSKTPSSCQGFKMTSFSNVPDVIMGKATNMVGEMGGPHNPQQVVEGLVPGNKDAETENSSGPSDFNLIGNRNIVTKPQRKKSIAKRTLGSRPKLVSSRNQKCSIYSNKSIPQNDAAICSTVDKNEKSPCAKKLNVSSPTENGEALKDFVKKDPIASGGNIYETEFMDDDETEAPEERVEVLEKIFGEETAIANQLNNNADTPMEEKFEGLQYMSSDRKANTHDDTMALKEDRKAAKPDDGVGGKISTPVDSNSIGHNAKKKKNTEKGSAVGKTKMKKVPNVVELKYMECTAGEETRNEKNEATEMETEKRVSSPAGKPKSPTAPKNKSDNSIEMEKENKPIVNEKQRGSETKSDMLPTKTNQNSAKLRPDSSRHVGDVQMRIKSEPSWFILSGHKFQRKEFQQVIRRLKGKCCRDSHQWSYQATHFIAPDPIRRTEKFFAAAASGRWILKTDYLAASSQEGRFLAEKPYEWYKNGLSEDGAINMEAPRKWRLLRERTGHGAFYGMRIIIYGECIAPPLDTLKRVMKAGDGTILATSPPYTRFLDSGVDFAIVSPGMPRVDMWVQEFLKHEIPCVVADYLVEYVCKSGYSLERHVLFNTHAWAEKSFAKIQSRAEEVVGDLIQRDKCDSNEDLPCKVCGSGDRGDVMLICGNEDGSLGCGTATHIDCCDPPFQEVPEDDWFCSQCKESKKSRTSTKRRKKGTSAHR</sequence>
<keyword evidence="1" id="KW-0479">Metal-binding</keyword>
<dbReference type="InterPro" id="IPR013083">
    <property type="entry name" value="Znf_RING/FYVE/PHD"/>
</dbReference>
<feature type="region of interest" description="Disordered" evidence="5">
    <location>
        <begin position="761"/>
        <end position="806"/>
    </location>
</feature>
<keyword evidence="3" id="KW-0862">Zinc</keyword>
<dbReference type="Pfam" id="PF12738">
    <property type="entry name" value="PTCB-BRCT"/>
    <property type="match status" value="1"/>
</dbReference>
<dbReference type="PROSITE" id="PS50172">
    <property type="entry name" value="BRCT"/>
    <property type="match status" value="2"/>
</dbReference>
<evidence type="ECO:0000256" key="1">
    <source>
        <dbReference type="ARBA" id="ARBA00022723"/>
    </source>
</evidence>
<feature type="domain" description="BRCT" evidence="7">
    <location>
        <begin position="109"/>
        <end position="193"/>
    </location>
</feature>